<dbReference type="Proteomes" id="UP000245626">
    <property type="component" value="Unassembled WGS sequence"/>
</dbReference>
<organism evidence="1 2">
    <name type="scientific">Violaceomyces palustris</name>
    <dbReference type="NCBI Taxonomy" id="1673888"/>
    <lineage>
        <taxon>Eukaryota</taxon>
        <taxon>Fungi</taxon>
        <taxon>Dikarya</taxon>
        <taxon>Basidiomycota</taxon>
        <taxon>Ustilaginomycotina</taxon>
        <taxon>Ustilaginomycetes</taxon>
        <taxon>Violaceomycetales</taxon>
        <taxon>Violaceomycetaceae</taxon>
        <taxon>Violaceomyces</taxon>
    </lineage>
</organism>
<proteinExistence type="predicted"/>
<evidence type="ECO:0000313" key="1">
    <source>
        <dbReference type="EMBL" id="PWN54282.1"/>
    </source>
</evidence>
<sequence>GRDWGRVLFSDESSLERYHHRFITPTFRSGRMTLMVWAGIARDFKSPLFWAHLVPGRLDGWTWGSEIINRTRNVYASLWCR</sequence>
<keyword evidence="2" id="KW-1185">Reference proteome</keyword>
<evidence type="ECO:0000313" key="2">
    <source>
        <dbReference type="Proteomes" id="UP000245626"/>
    </source>
</evidence>
<protein>
    <submittedName>
        <fullName evidence="1">Uncharacterized protein</fullName>
    </submittedName>
</protein>
<gene>
    <name evidence="1" type="ORF">IE53DRAFT_308619</name>
</gene>
<feature type="non-terminal residue" evidence="1">
    <location>
        <position position="1"/>
    </location>
</feature>
<reference evidence="1 2" key="1">
    <citation type="journal article" date="2018" name="Mol. Biol. Evol.">
        <title>Broad Genomic Sampling Reveals a Smut Pathogenic Ancestry of the Fungal Clade Ustilaginomycotina.</title>
        <authorList>
            <person name="Kijpornyongpan T."/>
            <person name="Mondo S.J."/>
            <person name="Barry K."/>
            <person name="Sandor L."/>
            <person name="Lee J."/>
            <person name="Lipzen A."/>
            <person name="Pangilinan J."/>
            <person name="LaButti K."/>
            <person name="Hainaut M."/>
            <person name="Henrissat B."/>
            <person name="Grigoriev I.V."/>
            <person name="Spatafora J.W."/>
            <person name="Aime M.C."/>
        </authorList>
    </citation>
    <scope>NUCLEOTIDE SEQUENCE [LARGE SCALE GENOMIC DNA]</scope>
    <source>
        <strain evidence="1 2">SA 807</strain>
    </source>
</reference>
<name>A0ACD0P8F5_9BASI</name>
<accession>A0ACD0P8F5</accession>
<dbReference type="EMBL" id="KZ819689">
    <property type="protein sequence ID" value="PWN54282.1"/>
    <property type="molecule type" value="Genomic_DNA"/>
</dbReference>